<dbReference type="GO" id="GO:0008233">
    <property type="term" value="F:peptidase activity"/>
    <property type="evidence" value="ECO:0007669"/>
    <property type="project" value="InterPro"/>
</dbReference>
<dbReference type="Gene3D" id="3.30.1380.10">
    <property type="match status" value="1"/>
</dbReference>
<proteinExistence type="predicted"/>
<gene>
    <name evidence="2" type="ORF">E2553_21725</name>
</gene>
<reference evidence="2 3" key="1">
    <citation type="submission" date="2019-03" db="EMBL/GenBank/DDBJ databases">
        <title>Complete Genome Sequence of Paraburkholderia dipogonis ICMP 19430T, a Nitrogen-fixing Symbiont of the South African Invasive Legume Dipogon lignosus in New Zealand.</title>
        <authorList>
            <person name="De Meyer S.E."/>
        </authorList>
    </citation>
    <scope>NUCLEOTIDE SEQUENCE [LARGE SCALE GENOMIC DNA]</scope>
    <source>
        <strain evidence="2 3">ICMP 19430</strain>
    </source>
</reference>
<dbReference type="AlphaFoldDB" id="A0A4Y8MPY6"/>
<dbReference type="InterPro" id="IPR039561">
    <property type="entry name" value="Peptidase_M15C"/>
</dbReference>
<dbReference type="RefSeq" id="WP_134459940.1">
    <property type="nucleotide sequence ID" value="NZ_JBHMFL010000129.1"/>
</dbReference>
<accession>A0A4Y8MPY6</accession>
<dbReference type="GeneID" id="97304306"/>
<sequence length="198" mass="21160">MNLTTTIESIQKQLGVSVDGKAGPETWAAIGGKLGVGASPDSTDKVDDRSEKNIATLVPQVQGYARALVHAASSVGIEIKVISGTRTFAEQDALYARGRTIPNTDIVTNARGGHSNHNFGIAFDIGVFENGAYQGQSQKYKAVGALGSQLGLTWGGSWTTFHDEPHFELRPDWAKNMSESQMVAALNDRHQSGKDVFA</sequence>
<feature type="domain" description="Peptidase M15C" evidence="1">
    <location>
        <begin position="110"/>
        <end position="169"/>
    </location>
</feature>
<dbReference type="CDD" id="cd14845">
    <property type="entry name" value="L-Ala-D-Glu_peptidase_like"/>
    <property type="match status" value="1"/>
</dbReference>
<dbReference type="EMBL" id="SNVI01000002">
    <property type="protein sequence ID" value="TFE39462.1"/>
    <property type="molecule type" value="Genomic_DNA"/>
</dbReference>
<dbReference type="Proteomes" id="UP000297385">
    <property type="component" value="Unassembled WGS sequence"/>
</dbReference>
<organism evidence="2 3">
    <name type="scientific">Paraburkholderia dipogonis</name>
    <dbReference type="NCBI Taxonomy" id="1211383"/>
    <lineage>
        <taxon>Bacteria</taxon>
        <taxon>Pseudomonadati</taxon>
        <taxon>Pseudomonadota</taxon>
        <taxon>Betaproteobacteria</taxon>
        <taxon>Burkholderiales</taxon>
        <taxon>Burkholderiaceae</taxon>
        <taxon>Paraburkholderia</taxon>
    </lineage>
</organism>
<evidence type="ECO:0000313" key="3">
    <source>
        <dbReference type="Proteomes" id="UP000297385"/>
    </source>
</evidence>
<name>A0A4Y8MPY6_9BURK</name>
<comment type="caution">
    <text evidence="2">The sequence shown here is derived from an EMBL/GenBank/DDBJ whole genome shotgun (WGS) entry which is preliminary data.</text>
</comment>
<evidence type="ECO:0000259" key="1">
    <source>
        <dbReference type="Pfam" id="PF13539"/>
    </source>
</evidence>
<protein>
    <submittedName>
        <fullName evidence="2">M15 family peptidase</fullName>
    </submittedName>
</protein>
<dbReference type="InterPro" id="IPR009045">
    <property type="entry name" value="Zn_M74/Hedgehog-like"/>
</dbReference>
<dbReference type="SUPFAM" id="SSF55166">
    <property type="entry name" value="Hedgehog/DD-peptidase"/>
    <property type="match status" value="1"/>
</dbReference>
<evidence type="ECO:0000313" key="2">
    <source>
        <dbReference type="EMBL" id="TFE39462.1"/>
    </source>
</evidence>
<dbReference type="Pfam" id="PF13539">
    <property type="entry name" value="Peptidase_M15_4"/>
    <property type="match status" value="1"/>
</dbReference>